<keyword evidence="5" id="KW-1133">Transmembrane helix</keyword>
<keyword evidence="9" id="KW-1185">Reference proteome</keyword>
<dbReference type="GO" id="GO:0005044">
    <property type="term" value="F:scavenger receptor activity"/>
    <property type="evidence" value="ECO:0007669"/>
    <property type="project" value="TreeGrafter"/>
</dbReference>
<dbReference type="Pfam" id="PF01130">
    <property type="entry name" value="CD36"/>
    <property type="match status" value="1"/>
</dbReference>
<dbReference type="AlphaFoldDB" id="A0A9Q0BN92"/>
<comment type="similarity">
    <text evidence="2">Belongs to the CD36 family.</text>
</comment>
<comment type="subcellular location">
    <subcellularLocation>
        <location evidence="1">Cell membrane</location>
    </subcellularLocation>
</comment>
<keyword evidence="3" id="KW-1003">Cell membrane</keyword>
<evidence type="ECO:0000256" key="3">
    <source>
        <dbReference type="ARBA" id="ARBA00022475"/>
    </source>
</evidence>
<keyword evidence="6" id="KW-0472">Membrane</keyword>
<sequence>MTEGGEIFNLWAQPPVDLYIKIYLFNITNAKAFLAGRELLNVEQVGPYVYKEVMTHKNITFNENNTMSSTPSHPLVWQDQMSEGRREDDEVIMLNIAMLVSTYFY</sequence>
<evidence type="ECO:0000256" key="7">
    <source>
        <dbReference type="ARBA" id="ARBA00023180"/>
    </source>
</evidence>
<evidence type="ECO:0000256" key="2">
    <source>
        <dbReference type="ARBA" id="ARBA00010532"/>
    </source>
</evidence>
<evidence type="ECO:0000313" key="8">
    <source>
        <dbReference type="EMBL" id="KAI8037684.1"/>
    </source>
</evidence>
<gene>
    <name evidence="8" type="ORF">M5D96_009489</name>
</gene>
<dbReference type="PANTHER" id="PTHR11923:SF67">
    <property type="entry name" value="RE68569P"/>
    <property type="match status" value="1"/>
</dbReference>
<evidence type="ECO:0000256" key="5">
    <source>
        <dbReference type="ARBA" id="ARBA00022989"/>
    </source>
</evidence>
<dbReference type="GO" id="GO:0005886">
    <property type="term" value="C:plasma membrane"/>
    <property type="evidence" value="ECO:0007669"/>
    <property type="project" value="UniProtKB-SubCell"/>
</dbReference>
<dbReference type="GO" id="GO:0005737">
    <property type="term" value="C:cytoplasm"/>
    <property type="evidence" value="ECO:0007669"/>
    <property type="project" value="TreeGrafter"/>
</dbReference>
<name>A0A9Q0BN92_9MUSC</name>
<dbReference type="PANTHER" id="PTHR11923">
    <property type="entry name" value="SCAVENGER RECEPTOR CLASS B TYPE-1 SR-B1"/>
    <property type="match status" value="1"/>
</dbReference>
<accession>A0A9Q0BN92</accession>
<keyword evidence="4" id="KW-0812">Transmembrane</keyword>
<reference evidence="8" key="1">
    <citation type="journal article" date="2023" name="Genome Biol. Evol.">
        <title>Long-read-based Genome Assembly of Drosophila gunungcola Reveals Fewer Chemosensory Genes in Flower-breeding Species.</title>
        <authorList>
            <person name="Negi A."/>
            <person name="Liao B.Y."/>
            <person name="Yeh S.D."/>
        </authorList>
    </citation>
    <scope>NUCLEOTIDE SEQUENCE</scope>
    <source>
        <strain evidence="8">Sukarami</strain>
    </source>
</reference>
<evidence type="ECO:0000256" key="6">
    <source>
        <dbReference type="ARBA" id="ARBA00023136"/>
    </source>
</evidence>
<dbReference type="EMBL" id="JAMKOV010000011">
    <property type="protein sequence ID" value="KAI8037684.1"/>
    <property type="molecule type" value="Genomic_DNA"/>
</dbReference>
<organism evidence="8 9">
    <name type="scientific">Drosophila gunungcola</name>
    <name type="common">fruit fly</name>
    <dbReference type="NCBI Taxonomy" id="103775"/>
    <lineage>
        <taxon>Eukaryota</taxon>
        <taxon>Metazoa</taxon>
        <taxon>Ecdysozoa</taxon>
        <taxon>Arthropoda</taxon>
        <taxon>Hexapoda</taxon>
        <taxon>Insecta</taxon>
        <taxon>Pterygota</taxon>
        <taxon>Neoptera</taxon>
        <taxon>Endopterygota</taxon>
        <taxon>Diptera</taxon>
        <taxon>Brachycera</taxon>
        <taxon>Muscomorpha</taxon>
        <taxon>Ephydroidea</taxon>
        <taxon>Drosophilidae</taxon>
        <taxon>Drosophila</taxon>
        <taxon>Sophophora</taxon>
    </lineage>
</organism>
<evidence type="ECO:0000313" key="9">
    <source>
        <dbReference type="Proteomes" id="UP001059596"/>
    </source>
</evidence>
<evidence type="ECO:0000256" key="1">
    <source>
        <dbReference type="ARBA" id="ARBA00004236"/>
    </source>
</evidence>
<dbReference type="PRINTS" id="PR01609">
    <property type="entry name" value="CD36FAMILY"/>
</dbReference>
<dbReference type="Proteomes" id="UP001059596">
    <property type="component" value="Unassembled WGS sequence"/>
</dbReference>
<dbReference type="InterPro" id="IPR002159">
    <property type="entry name" value="CD36_fam"/>
</dbReference>
<evidence type="ECO:0000256" key="4">
    <source>
        <dbReference type="ARBA" id="ARBA00022692"/>
    </source>
</evidence>
<keyword evidence="7" id="KW-0325">Glycoprotein</keyword>
<comment type="caution">
    <text evidence="8">The sequence shown here is derived from an EMBL/GenBank/DDBJ whole genome shotgun (WGS) entry which is preliminary data.</text>
</comment>
<proteinExistence type="inferred from homology"/>
<protein>
    <submittedName>
        <fullName evidence="8">Uncharacterized protein</fullName>
    </submittedName>
</protein>